<feature type="compositionally biased region" description="Polar residues" evidence="1">
    <location>
        <begin position="60"/>
        <end position="71"/>
    </location>
</feature>
<evidence type="ECO:0000313" key="2">
    <source>
        <dbReference type="EMBL" id="RPA73632.1"/>
    </source>
</evidence>
<feature type="compositionally biased region" description="Basic residues" evidence="1">
    <location>
        <begin position="24"/>
        <end position="36"/>
    </location>
</feature>
<keyword evidence="3" id="KW-1185">Reference proteome</keyword>
<accession>A0A3N4HI33</accession>
<organism evidence="2 3">
    <name type="scientific">Ascobolus immersus RN42</name>
    <dbReference type="NCBI Taxonomy" id="1160509"/>
    <lineage>
        <taxon>Eukaryota</taxon>
        <taxon>Fungi</taxon>
        <taxon>Dikarya</taxon>
        <taxon>Ascomycota</taxon>
        <taxon>Pezizomycotina</taxon>
        <taxon>Pezizomycetes</taxon>
        <taxon>Pezizales</taxon>
        <taxon>Ascobolaceae</taxon>
        <taxon>Ascobolus</taxon>
    </lineage>
</organism>
<evidence type="ECO:0000256" key="1">
    <source>
        <dbReference type="SAM" id="MobiDB-lite"/>
    </source>
</evidence>
<dbReference type="EMBL" id="ML119814">
    <property type="protein sequence ID" value="RPA73632.1"/>
    <property type="molecule type" value="Genomic_DNA"/>
</dbReference>
<dbReference type="Proteomes" id="UP000275078">
    <property type="component" value="Unassembled WGS sequence"/>
</dbReference>
<proteinExistence type="predicted"/>
<name>A0A3N4HI33_ASCIM</name>
<feature type="region of interest" description="Disordered" evidence="1">
    <location>
        <begin position="1"/>
        <end position="81"/>
    </location>
</feature>
<reference evidence="2 3" key="1">
    <citation type="journal article" date="2018" name="Nat. Ecol. Evol.">
        <title>Pezizomycetes genomes reveal the molecular basis of ectomycorrhizal truffle lifestyle.</title>
        <authorList>
            <person name="Murat C."/>
            <person name="Payen T."/>
            <person name="Noel B."/>
            <person name="Kuo A."/>
            <person name="Morin E."/>
            <person name="Chen J."/>
            <person name="Kohler A."/>
            <person name="Krizsan K."/>
            <person name="Balestrini R."/>
            <person name="Da Silva C."/>
            <person name="Montanini B."/>
            <person name="Hainaut M."/>
            <person name="Levati E."/>
            <person name="Barry K.W."/>
            <person name="Belfiori B."/>
            <person name="Cichocki N."/>
            <person name="Clum A."/>
            <person name="Dockter R.B."/>
            <person name="Fauchery L."/>
            <person name="Guy J."/>
            <person name="Iotti M."/>
            <person name="Le Tacon F."/>
            <person name="Lindquist E.A."/>
            <person name="Lipzen A."/>
            <person name="Malagnac F."/>
            <person name="Mello A."/>
            <person name="Molinier V."/>
            <person name="Miyauchi S."/>
            <person name="Poulain J."/>
            <person name="Riccioni C."/>
            <person name="Rubini A."/>
            <person name="Sitrit Y."/>
            <person name="Splivallo R."/>
            <person name="Traeger S."/>
            <person name="Wang M."/>
            <person name="Zifcakova L."/>
            <person name="Wipf D."/>
            <person name="Zambonelli A."/>
            <person name="Paolocci F."/>
            <person name="Nowrousian M."/>
            <person name="Ottonello S."/>
            <person name="Baldrian P."/>
            <person name="Spatafora J.W."/>
            <person name="Henrissat B."/>
            <person name="Nagy L.G."/>
            <person name="Aury J.M."/>
            <person name="Wincker P."/>
            <person name="Grigoriev I.V."/>
            <person name="Bonfante P."/>
            <person name="Martin F.M."/>
        </authorList>
    </citation>
    <scope>NUCLEOTIDE SEQUENCE [LARGE SCALE GENOMIC DNA]</scope>
    <source>
        <strain evidence="2 3">RN42</strain>
    </source>
</reference>
<evidence type="ECO:0000313" key="3">
    <source>
        <dbReference type="Proteomes" id="UP000275078"/>
    </source>
</evidence>
<feature type="compositionally biased region" description="Low complexity" evidence="1">
    <location>
        <begin position="41"/>
        <end position="58"/>
    </location>
</feature>
<gene>
    <name evidence="2" type="ORF">BJ508DRAFT_366617</name>
</gene>
<protein>
    <submittedName>
        <fullName evidence="2">Uncharacterized protein</fullName>
    </submittedName>
</protein>
<dbReference type="AlphaFoldDB" id="A0A3N4HI33"/>
<sequence length="290" mass="32612">MAPNRSHPNHKSNPSKDAPINPTKIHKNKPRRRRRSPPPQRHQTPPRTTTASTTIDLTSPIPNRSAPITTTHHLRLPNPGRGAPTIVPLTITSTGAITDIFLDNLPSVDVPIQLRLLQYIQRRAEESLYTYCVRSFPAETKGRGFTCQEVVELNKIARLVSDKVPGLFPGQIAKIVELQDILDVVQRIRHIAVHRQFVKTAILWGLVQCVGKIAELVVGDRELAQEMRTFDRIFKSETMDLGRDRGGEREKERFKSTVEGRIKGVLDAKVVIHPTLVLGSRKDLPVELED</sequence>